<reference evidence="2" key="1">
    <citation type="submission" date="2019-10" db="EMBL/GenBank/DDBJ databases">
        <title>Draft genome sequence of Panacibacter sp. KCS-6.</title>
        <authorList>
            <person name="Yim K.J."/>
        </authorList>
    </citation>
    <scope>NUCLEOTIDE SEQUENCE</scope>
    <source>
        <strain evidence="2">KCS-6</strain>
    </source>
</reference>
<gene>
    <name evidence="2" type="ORF">GD597_17915</name>
</gene>
<feature type="compositionally biased region" description="Basic and acidic residues" evidence="1">
    <location>
        <begin position="25"/>
        <end position="34"/>
    </location>
</feature>
<comment type="caution">
    <text evidence="2">The sequence shown here is derived from an EMBL/GenBank/DDBJ whole genome shotgun (WGS) entry which is preliminary data.</text>
</comment>
<organism evidence="2 3">
    <name type="scientific">Limnovirga soli</name>
    <dbReference type="NCBI Taxonomy" id="2656915"/>
    <lineage>
        <taxon>Bacteria</taxon>
        <taxon>Pseudomonadati</taxon>
        <taxon>Bacteroidota</taxon>
        <taxon>Chitinophagia</taxon>
        <taxon>Chitinophagales</taxon>
        <taxon>Chitinophagaceae</taxon>
        <taxon>Limnovirga</taxon>
    </lineage>
</organism>
<sequence length="135" mass="14656">MSIIKDTPTNGATKDVKPAAAPKQEQPKAPEQKPELSNFGVPAPAKTPSIEDRMNKFHALGKLLERREKISDAVDSLSDFYISPSGDSCNVRLTDSKGKTFAISHPIVIGEIVAMAKAKLLAELATIDNDFNFNF</sequence>
<feature type="region of interest" description="Disordered" evidence="1">
    <location>
        <begin position="1"/>
        <end position="52"/>
    </location>
</feature>
<dbReference type="EMBL" id="WHPF01000014">
    <property type="protein sequence ID" value="NNV57353.1"/>
    <property type="molecule type" value="Genomic_DNA"/>
</dbReference>
<dbReference type="Proteomes" id="UP000598971">
    <property type="component" value="Unassembled WGS sequence"/>
</dbReference>
<dbReference type="AlphaFoldDB" id="A0A8J8FHM9"/>
<protein>
    <submittedName>
        <fullName evidence="2">Uncharacterized protein</fullName>
    </submittedName>
</protein>
<evidence type="ECO:0000256" key="1">
    <source>
        <dbReference type="SAM" id="MobiDB-lite"/>
    </source>
</evidence>
<keyword evidence="3" id="KW-1185">Reference proteome</keyword>
<evidence type="ECO:0000313" key="3">
    <source>
        <dbReference type="Proteomes" id="UP000598971"/>
    </source>
</evidence>
<proteinExistence type="predicted"/>
<accession>A0A8J8FHM9</accession>
<dbReference type="RefSeq" id="WP_171609300.1">
    <property type="nucleotide sequence ID" value="NZ_WHPF01000014.1"/>
</dbReference>
<name>A0A8J8FHM9_9BACT</name>
<evidence type="ECO:0000313" key="2">
    <source>
        <dbReference type="EMBL" id="NNV57353.1"/>
    </source>
</evidence>